<reference evidence="1 2" key="1">
    <citation type="submission" date="2019-01" db="EMBL/GenBank/DDBJ databases">
        <title>Draft genome sequences of three monokaryotic isolates of the white-rot basidiomycete fungus Dichomitus squalens.</title>
        <authorList>
            <consortium name="DOE Joint Genome Institute"/>
            <person name="Lopez S.C."/>
            <person name="Andreopoulos B."/>
            <person name="Pangilinan J."/>
            <person name="Lipzen A."/>
            <person name="Riley R."/>
            <person name="Ahrendt S."/>
            <person name="Ng V."/>
            <person name="Barry K."/>
            <person name="Daum C."/>
            <person name="Grigoriev I.V."/>
            <person name="Hilden K.S."/>
            <person name="Makela M.R."/>
            <person name="de Vries R.P."/>
        </authorList>
    </citation>
    <scope>NUCLEOTIDE SEQUENCE [LARGE SCALE GENOMIC DNA]</scope>
    <source>
        <strain evidence="1 2">CBS 464.89</strain>
    </source>
</reference>
<keyword evidence="2" id="KW-1185">Reference proteome</keyword>
<protein>
    <submittedName>
        <fullName evidence="1">Uncharacterized protein</fullName>
    </submittedName>
</protein>
<dbReference type="Proteomes" id="UP000292082">
    <property type="component" value="Unassembled WGS sequence"/>
</dbReference>
<dbReference type="EMBL" id="ML145161">
    <property type="protein sequence ID" value="TBU55891.1"/>
    <property type="molecule type" value="Genomic_DNA"/>
</dbReference>
<organism evidence="1 2">
    <name type="scientific">Dichomitus squalens</name>
    <dbReference type="NCBI Taxonomy" id="114155"/>
    <lineage>
        <taxon>Eukaryota</taxon>
        <taxon>Fungi</taxon>
        <taxon>Dikarya</taxon>
        <taxon>Basidiomycota</taxon>
        <taxon>Agaricomycotina</taxon>
        <taxon>Agaricomycetes</taxon>
        <taxon>Polyporales</taxon>
        <taxon>Polyporaceae</taxon>
        <taxon>Dichomitus</taxon>
    </lineage>
</organism>
<proteinExistence type="predicted"/>
<sequence length="208" mass="23001">MPLGHPNFFPAIPVVIPLCLFAHATALFSSARLTACTGYLEPGLLRPVVLAPKGFPHLLEVTLPRPVSHALSPYDYITTWHDMYYYFSITAVRRCEGVCSFATVAVLGCHTSLSARLSPSRTVPPLIRPLVVPQPPCYVSPLNVFLPRAWIIRRSGRSCLLDALSSPHSASSGLRRRLHRLTISDRWYIYTSYFPVPVLCICVASVVG</sequence>
<evidence type="ECO:0000313" key="2">
    <source>
        <dbReference type="Proteomes" id="UP000292082"/>
    </source>
</evidence>
<name>A0A4Q9NB00_9APHY</name>
<evidence type="ECO:0000313" key="1">
    <source>
        <dbReference type="EMBL" id="TBU55891.1"/>
    </source>
</evidence>
<gene>
    <name evidence="1" type="ORF">BD310DRAFT_651915</name>
</gene>
<accession>A0A4Q9NB00</accession>
<dbReference type="AlphaFoldDB" id="A0A4Q9NB00"/>